<organism evidence="4 5">
    <name type="scientific">Candidatus Glassbacteria bacterium RBG_16_58_8</name>
    <dbReference type="NCBI Taxonomy" id="1817866"/>
    <lineage>
        <taxon>Bacteria</taxon>
        <taxon>Candidatus Glassiibacteriota</taxon>
    </lineage>
</organism>
<reference evidence="4 5" key="1">
    <citation type="journal article" date="2016" name="Nat. Commun.">
        <title>Thousands of microbial genomes shed light on interconnected biogeochemical processes in an aquifer system.</title>
        <authorList>
            <person name="Anantharaman K."/>
            <person name="Brown C.T."/>
            <person name="Hug L.A."/>
            <person name="Sharon I."/>
            <person name="Castelle C.J."/>
            <person name="Probst A.J."/>
            <person name="Thomas B.C."/>
            <person name="Singh A."/>
            <person name="Wilkins M.J."/>
            <person name="Karaoz U."/>
            <person name="Brodie E.L."/>
            <person name="Williams K.H."/>
            <person name="Hubbard S.S."/>
            <person name="Banfield J.F."/>
        </authorList>
    </citation>
    <scope>NUCLEOTIDE SEQUENCE [LARGE SCALE GENOMIC DNA]</scope>
</reference>
<evidence type="ECO:0000313" key="4">
    <source>
        <dbReference type="EMBL" id="OGF97995.1"/>
    </source>
</evidence>
<dbReference type="PROSITE" id="PS50293">
    <property type="entry name" value="TPR_REGION"/>
    <property type="match status" value="1"/>
</dbReference>
<sequence length="307" mass="34640">LLGDLYIQKGEYLKADSAFDKAVSLNPKLEKEVTDARKAEWSNLVNRGVNAMESEDYEQAIGLLNHAALIYPEGVEAHLNLAASHVNASQKDEEWIREYVKAHGMEKPDDPESPPSSILLRESIRHFRKAIEIEPANADVKLDLARVYDFLGKPDSARVYYQDVLQLQPENRSVKEAMATCYVREENLECAHTIYYELMATGEVSPDVAFNIGVVELQLKDWESAEKAFELTVKGKPDDLEALENLSISLMEQKKYDKAIPHLEKIVTLNEKNQGAWGSLVVAYAQLGMNDKASQAHEKYQMLDRGE</sequence>
<keyword evidence="1" id="KW-0677">Repeat</keyword>
<accession>A0A1F5YCR8</accession>
<dbReference type="AlphaFoldDB" id="A0A1F5YCR8"/>
<dbReference type="EMBL" id="MFIW01000026">
    <property type="protein sequence ID" value="OGF97995.1"/>
    <property type="molecule type" value="Genomic_DNA"/>
</dbReference>
<dbReference type="InterPro" id="IPR050498">
    <property type="entry name" value="Ycf3"/>
</dbReference>
<feature type="repeat" description="TPR" evidence="3">
    <location>
        <begin position="138"/>
        <end position="171"/>
    </location>
</feature>
<dbReference type="PROSITE" id="PS50005">
    <property type="entry name" value="TPR"/>
    <property type="match status" value="4"/>
</dbReference>
<keyword evidence="2 3" id="KW-0802">TPR repeat</keyword>
<dbReference type="InterPro" id="IPR019734">
    <property type="entry name" value="TPR_rpt"/>
</dbReference>
<feature type="repeat" description="TPR" evidence="3">
    <location>
        <begin position="206"/>
        <end position="239"/>
    </location>
</feature>
<evidence type="ECO:0000256" key="1">
    <source>
        <dbReference type="ARBA" id="ARBA00022737"/>
    </source>
</evidence>
<evidence type="ECO:0000256" key="2">
    <source>
        <dbReference type="ARBA" id="ARBA00022803"/>
    </source>
</evidence>
<dbReference type="Pfam" id="PF14559">
    <property type="entry name" value="TPR_19"/>
    <property type="match status" value="2"/>
</dbReference>
<feature type="non-terminal residue" evidence="4">
    <location>
        <position position="1"/>
    </location>
</feature>
<feature type="repeat" description="TPR" evidence="3">
    <location>
        <begin position="240"/>
        <end position="273"/>
    </location>
</feature>
<protein>
    <submittedName>
        <fullName evidence="4">Uncharacterized protein</fullName>
    </submittedName>
</protein>
<dbReference type="PANTHER" id="PTHR44858">
    <property type="entry name" value="TETRATRICOPEPTIDE REPEAT PROTEIN 6"/>
    <property type="match status" value="1"/>
</dbReference>
<comment type="caution">
    <text evidence="4">The sequence shown here is derived from an EMBL/GenBank/DDBJ whole genome shotgun (WGS) entry which is preliminary data.</text>
</comment>
<evidence type="ECO:0000256" key="3">
    <source>
        <dbReference type="PROSITE-ProRule" id="PRU00339"/>
    </source>
</evidence>
<dbReference type="Gene3D" id="1.25.40.10">
    <property type="entry name" value="Tetratricopeptide repeat domain"/>
    <property type="match status" value="3"/>
</dbReference>
<dbReference type="Proteomes" id="UP000179034">
    <property type="component" value="Unassembled WGS sequence"/>
</dbReference>
<gene>
    <name evidence="4" type="ORF">A2Z06_04595</name>
</gene>
<dbReference type="SMART" id="SM00028">
    <property type="entry name" value="TPR"/>
    <property type="match status" value="5"/>
</dbReference>
<dbReference type="PANTHER" id="PTHR44858:SF1">
    <property type="entry name" value="UDP-N-ACETYLGLUCOSAMINE--PEPTIDE N-ACETYLGLUCOSAMINYLTRANSFERASE SPINDLY-RELATED"/>
    <property type="match status" value="1"/>
</dbReference>
<name>A0A1F5YCR8_9BACT</name>
<evidence type="ECO:0000313" key="5">
    <source>
        <dbReference type="Proteomes" id="UP000179034"/>
    </source>
</evidence>
<dbReference type="InterPro" id="IPR011990">
    <property type="entry name" value="TPR-like_helical_dom_sf"/>
</dbReference>
<feature type="repeat" description="TPR" evidence="3">
    <location>
        <begin position="1"/>
        <end position="29"/>
    </location>
</feature>
<dbReference type="Pfam" id="PF13181">
    <property type="entry name" value="TPR_8"/>
    <property type="match status" value="1"/>
</dbReference>
<dbReference type="SUPFAM" id="SSF48452">
    <property type="entry name" value="TPR-like"/>
    <property type="match status" value="1"/>
</dbReference>
<proteinExistence type="predicted"/>